<protein>
    <submittedName>
        <fullName evidence="1">Uncharacterized protein</fullName>
    </submittedName>
</protein>
<dbReference type="EMBL" id="MN739825">
    <property type="protein sequence ID" value="QHT27637.1"/>
    <property type="molecule type" value="Genomic_DNA"/>
</dbReference>
<organism evidence="1">
    <name type="scientific">viral metagenome</name>
    <dbReference type="NCBI Taxonomy" id="1070528"/>
    <lineage>
        <taxon>unclassified sequences</taxon>
        <taxon>metagenomes</taxon>
        <taxon>organismal metagenomes</taxon>
    </lineage>
</organism>
<proteinExistence type="predicted"/>
<sequence length="333" mass="39331">MSSAIQFHNLYGYQIANILEKEMRKQSKKNEIDYRYNNNNQFICNNCHKTYKNKLHYDKHCLMCELPKETTPLLNVPLIAPPVDTKINDCLLIELLKDLLIKYNKLSNEMSEIKKWMSKEKKQINILDWLNNHNPHDFQAITSFDGFINNFMISEEYIKKITTCNILDVYLYSIDDLFSIDTQDLTSCTSNPITSSSSMPICSFNQKANVFYIYTEIITKTSSSSSSSEFHWREATNEDILRIFNKIKNKLITELCKWNDFQQNRIAETTPNHNHYNNSKEKMDEIFNKSILKLMTDISNNSIFQKLKSKLYHKLKTDIKQYVEYEFKFTPSN</sequence>
<name>A0A6C0EEK4_9ZZZZ</name>
<accession>A0A6C0EEK4</accession>
<evidence type="ECO:0000313" key="1">
    <source>
        <dbReference type="EMBL" id="QHT27637.1"/>
    </source>
</evidence>
<dbReference type="AlphaFoldDB" id="A0A6C0EEK4"/>
<reference evidence="1" key="1">
    <citation type="journal article" date="2020" name="Nature">
        <title>Giant virus diversity and host interactions through global metagenomics.</title>
        <authorList>
            <person name="Schulz F."/>
            <person name="Roux S."/>
            <person name="Paez-Espino D."/>
            <person name="Jungbluth S."/>
            <person name="Walsh D.A."/>
            <person name="Denef V.J."/>
            <person name="McMahon K.D."/>
            <person name="Konstantinidis K.T."/>
            <person name="Eloe-Fadrosh E.A."/>
            <person name="Kyrpides N.C."/>
            <person name="Woyke T."/>
        </authorList>
    </citation>
    <scope>NUCLEOTIDE SEQUENCE</scope>
    <source>
        <strain evidence="1">GVMAG-M-3300023179-33</strain>
    </source>
</reference>